<feature type="region of interest" description="Disordered" evidence="1">
    <location>
        <begin position="78"/>
        <end position="98"/>
    </location>
</feature>
<dbReference type="Proteomes" id="UP001318300">
    <property type="component" value="Unassembled WGS sequence"/>
</dbReference>
<dbReference type="EMBL" id="JAAOYO010000002">
    <property type="protein sequence ID" value="NII40782.1"/>
    <property type="molecule type" value="Genomic_DNA"/>
</dbReference>
<organism evidence="2 3">
    <name type="scientific">Curtobacterium salicis</name>
    <dbReference type="NCBI Taxonomy" id="1779862"/>
    <lineage>
        <taxon>Bacteria</taxon>
        <taxon>Bacillati</taxon>
        <taxon>Actinomycetota</taxon>
        <taxon>Actinomycetes</taxon>
        <taxon>Micrococcales</taxon>
        <taxon>Microbacteriaceae</taxon>
        <taxon>Curtobacterium</taxon>
    </lineage>
</organism>
<protein>
    <submittedName>
        <fullName evidence="2">Uncharacterized protein</fullName>
    </submittedName>
</protein>
<dbReference type="RefSeq" id="WP_166779863.1">
    <property type="nucleotide sequence ID" value="NZ_JAAOYO010000002.1"/>
</dbReference>
<keyword evidence="3" id="KW-1185">Reference proteome</keyword>
<evidence type="ECO:0000313" key="3">
    <source>
        <dbReference type="Proteomes" id="UP001318300"/>
    </source>
</evidence>
<proteinExistence type="predicted"/>
<sequence>MSTTGACSKPLADRTADEPDLAQFVDAGPWAADFATAFADAGAYERAVLRDGVITSAERADAHTRLAACMRDSGWRWKEHDDGGAEGEPLRSGATADVEDMSRHLEDCSKRWDRNISLLFEQIRRNPEKRDEAKISVTCLRRAGVVGSSYSERQWRSEDDSGVFSFDEWSPAAVHCREDPLGLWRTP</sequence>
<comment type="caution">
    <text evidence="2">The sequence shown here is derived from an EMBL/GenBank/DDBJ whole genome shotgun (WGS) entry which is preliminary data.</text>
</comment>
<name>A0ABX0T6V3_9MICO</name>
<accession>A0ABX0T6V3</accession>
<evidence type="ECO:0000256" key="1">
    <source>
        <dbReference type="SAM" id="MobiDB-lite"/>
    </source>
</evidence>
<evidence type="ECO:0000313" key="2">
    <source>
        <dbReference type="EMBL" id="NII40782.1"/>
    </source>
</evidence>
<reference evidence="2 3" key="1">
    <citation type="submission" date="2020-03" db="EMBL/GenBank/DDBJ databases">
        <title>Above-ground endophytic microbial communities from plants in different locations in the United States.</title>
        <authorList>
            <person name="Frank C."/>
        </authorList>
    </citation>
    <scope>NUCLEOTIDE SEQUENCE [LARGE SCALE GENOMIC DNA]</scope>
    <source>
        <strain evidence="2 3">WW7</strain>
    </source>
</reference>
<gene>
    <name evidence="2" type="ORF">E9228_001418</name>
</gene>